<keyword evidence="2" id="KW-1185">Reference proteome</keyword>
<organism evidence="1 2">
    <name type="scientific">Athelia psychrophila</name>
    <dbReference type="NCBI Taxonomy" id="1759441"/>
    <lineage>
        <taxon>Eukaryota</taxon>
        <taxon>Fungi</taxon>
        <taxon>Dikarya</taxon>
        <taxon>Basidiomycota</taxon>
        <taxon>Agaricomycotina</taxon>
        <taxon>Agaricomycetes</taxon>
        <taxon>Agaricomycetidae</taxon>
        <taxon>Atheliales</taxon>
        <taxon>Atheliaceae</taxon>
        <taxon>Athelia</taxon>
    </lineage>
</organism>
<evidence type="ECO:0000313" key="1">
    <source>
        <dbReference type="EMBL" id="KZP25566.1"/>
    </source>
</evidence>
<dbReference type="AlphaFoldDB" id="A0A166P0B8"/>
<proteinExistence type="predicted"/>
<dbReference type="EMBL" id="KV417520">
    <property type="protein sequence ID" value="KZP25566.1"/>
    <property type="molecule type" value="Genomic_DNA"/>
</dbReference>
<name>A0A166P0B8_9AGAM</name>
<protein>
    <submittedName>
        <fullName evidence="1">Uncharacterized protein</fullName>
    </submittedName>
</protein>
<dbReference type="Proteomes" id="UP000076532">
    <property type="component" value="Unassembled WGS sequence"/>
</dbReference>
<accession>A0A166P0B8</accession>
<evidence type="ECO:0000313" key="2">
    <source>
        <dbReference type="Proteomes" id="UP000076532"/>
    </source>
</evidence>
<sequence length="79" mass="9077">MPHSHRQEVRNYRQELHNYLQDIYRNSTALSMPVQEVARGLWRADVLIYGSLLVYATGPSAHDAREAAAAMALMQHRGW</sequence>
<gene>
    <name evidence="1" type="ORF">FIBSPDRAFT_1041397</name>
</gene>
<reference evidence="1 2" key="1">
    <citation type="journal article" date="2016" name="Mol. Biol. Evol.">
        <title>Comparative Genomics of Early-Diverging Mushroom-Forming Fungi Provides Insights into the Origins of Lignocellulose Decay Capabilities.</title>
        <authorList>
            <person name="Nagy L.G."/>
            <person name="Riley R."/>
            <person name="Tritt A."/>
            <person name="Adam C."/>
            <person name="Daum C."/>
            <person name="Floudas D."/>
            <person name="Sun H."/>
            <person name="Yadav J.S."/>
            <person name="Pangilinan J."/>
            <person name="Larsson K.H."/>
            <person name="Matsuura K."/>
            <person name="Barry K."/>
            <person name="Labutti K."/>
            <person name="Kuo R."/>
            <person name="Ohm R.A."/>
            <person name="Bhattacharya S.S."/>
            <person name="Shirouzu T."/>
            <person name="Yoshinaga Y."/>
            <person name="Martin F.M."/>
            <person name="Grigoriev I.V."/>
            <person name="Hibbett D.S."/>
        </authorList>
    </citation>
    <scope>NUCLEOTIDE SEQUENCE [LARGE SCALE GENOMIC DNA]</scope>
    <source>
        <strain evidence="1 2">CBS 109695</strain>
    </source>
</reference>